<dbReference type="GO" id="GO:0003735">
    <property type="term" value="F:structural constituent of ribosome"/>
    <property type="evidence" value="ECO:0007669"/>
    <property type="project" value="InterPro"/>
</dbReference>
<gene>
    <name evidence="3 5" type="primary">rpsP</name>
    <name evidence="5" type="ORF">COX26_01655</name>
</gene>
<dbReference type="InterPro" id="IPR023803">
    <property type="entry name" value="Ribosomal_bS16_dom_sf"/>
</dbReference>
<feature type="compositionally biased region" description="Low complexity" evidence="4">
    <location>
        <begin position="95"/>
        <end position="107"/>
    </location>
</feature>
<dbReference type="Gene3D" id="3.30.1320.10">
    <property type="match status" value="1"/>
</dbReference>
<dbReference type="NCBIfam" id="TIGR00002">
    <property type="entry name" value="S16"/>
    <property type="match status" value="1"/>
</dbReference>
<comment type="similarity">
    <text evidence="3">Belongs to the bacterial ribosomal protein bS16 family.</text>
</comment>
<evidence type="ECO:0000313" key="6">
    <source>
        <dbReference type="Proteomes" id="UP000228812"/>
    </source>
</evidence>
<comment type="caution">
    <text evidence="5">The sequence shown here is derived from an EMBL/GenBank/DDBJ whole genome shotgun (WGS) entry which is preliminary data.</text>
</comment>
<dbReference type="GO" id="GO:0006412">
    <property type="term" value="P:translation"/>
    <property type="evidence" value="ECO:0007669"/>
    <property type="project" value="UniProtKB-UniRule"/>
</dbReference>
<reference evidence="5 6" key="1">
    <citation type="submission" date="2017-09" db="EMBL/GenBank/DDBJ databases">
        <title>Depth-based differentiation of microbial function through sediment-hosted aquifers and enrichment of novel symbionts in the deep terrestrial subsurface.</title>
        <authorList>
            <person name="Probst A.J."/>
            <person name="Ladd B."/>
            <person name="Jarett J.K."/>
            <person name="Geller-Mcgrath D.E."/>
            <person name="Sieber C.M."/>
            <person name="Emerson J.B."/>
            <person name="Anantharaman K."/>
            <person name="Thomas B.C."/>
            <person name="Malmstrom R."/>
            <person name="Stieglmeier M."/>
            <person name="Klingl A."/>
            <person name="Woyke T."/>
            <person name="Ryan C.M."/>
            <person name="Banfield J.F."/>
        </authorList>
    </citation>
    <scope>NUCLEOTIDE SEQUENCE [LARGE SCALE GENOMIC DNA]</scope>
    <source>
        <strain evidence="5">CG23_combo_of_CG06-09_8_20_14_all_54_14</strain>
    </source>
</reference>
<dbReference type="GO" id="GO:0005737">
    <property type="term" value="C:cytoplasm"/>
    <property type="evidence" value="ECO:0007669"/>
    <property type="project" value="UniProtKB-ARBA"/>
</dbReference>
<evidence type="ECO:0000256" key="3">
    <source>
        <dbReference type="HAMAP-Rule" id="MF_00385"/>
    </source>
</evidence>
<dbReference type="PANTHER" id="PTHR12919">
    <property type="entry name" value="30S RIBOSOMAL PROTEIN S16"/>
    <property type="match status" value="1"/>
</dbReference>
<dbReference type="GO" id="GO:0015935">
    <property type="term" value="C:small ribosomal subunit"/>
    <property type="evidence" value="ECO:0007669"/>
    <property type="project" value="TreeGrafter"/>
</dbReference>
<dbReference type="AlphaFoldDB" id="A0A2G9Z9R7"/>
<keyword evidence="2 3" id="KW-0687">Ribonucleoprotein</keyword>
<dbReference type="SUPFAM" id="SSF54565">
    <property type="entry name" value="Ribosomal protein S16"/>
    <property type="match status" value="1"/>
</dbReference>
<evidence type="ECO:0000256" key="1">
    <source>
        <dbReference type="ARBA" id="ARBA00022980"/>
    </source>
</evidence>
<dbReference type="InterPro" id="IPR000307">
    <property type="entry name" value="Ribosomal_bS16"/>
</dbReference>
<feature type="region of interest" description="Disordered" evidence="4">
    <location>
        <begin position="83"/>
        <end position="107"/>
    </location>
</feature>
<sequence>MLSIKLKRVGKKHQASFRIVVAEKRSKLQGRSVEDLGWMNPRTKEEKVNKDRVKYWLGVGAQPTPTVWNILVRAGAVEGKKIPVHKKAKTKKGEAPPAAVSPAPTVA</sequence>
<evidence type="ECO:0000313" key="5">
    <source>
        <dbReference type="EMBL" id="PIP29897.1"/>
    </source>
</evidence>
<dbReference type="PROSITE" id="PS00732">
    <property type="entry name" value="RIBOSOMAL_S16"/>
    <property type="match status" value="1"/>
</dbReference>
<name>A0A2G9Z9R7_9BACT</name>
<accession>A0A2G9Z9R7</accession>
<protein>
    <recommendedName>
        <fullName evidence="3">Small ribosomal subunit protein bS16</fullName>
    </recommendedName>
</protein>
<dbReference type="Proteomes" id="UP000228812">
    <property type="component" value="Unassembled WGS sequence"/>
</dbReference>
<dbReference type="InterPro" id="IPR020592">
    <property type="entry name" value="Ribosomal_bS16_CS"/>
</dbReference>
<organism evidence="5 6">
    <name type="scientific">Candidatus Jorgensenbacteria bacterium CG23_combo_of_CG06-09_8_20_14_all_54_14</name>
    <dbReference type="NCBI Taxonomy" id="1974595"/>
    <lineage>
        <taxon>Bacteria</taxon>
        <taxon>Candidatus Joergenseniibacteriota</taxon>
    </lineage>
</organism>
<dbReference type="Pfam" id="PF00886">
    <property type="entry name" value="Ribosomal_S16"/>
    <property type="match status" value="1"/>
</dbReference>
<dbReference type="HAMAP" id="MF_00385">
    <property type="entry name" value="Ribosomal_bS16"/>
    <property type="match status" value="1"/>
</dbReference>
<evidence type="ECO:0000256" key="2">
    <source>
        <dbReference type="ARBA" id="ARBA00023274"/>
    </source>
</evidence>
<proteinExistence type="inferred from homology"/>
<dbReference type="PANTHER" id="PTHR12919:SF20">
    <property type="entry name" value="SMALL RIBOSOMAL SUBUNIT PROTEIN BS16M"/>
    <property type="match status" value="1"/>
</dbReference>
<dbReference type="EMBL" id="PCRZ01000029">
    <property type="protein sequence ID" value="PIP29897.1"/>
    <property type="molecule type" value="Genomic_DNA"/>
</dbReference>
<evidence type="ECO:0000256" key="4">
    <source>
        <dbReference type="SAM" id="MobiDB-lite"/>
    </source>
</evidence>
<keyword evidence="1 3" id="KW-0689">Ribosomal protein</keyword>